<dbReference type="Pfam" id="PF12728">
    <property type="entry name" value="HTH_17"/>
    <property type="match status" value="1"/>
</dbReference>
<keyword evidence="2" id="KW-0238">DNA-binding</keyword>
<reference evidence="2 3" key="1">
    <citation type="submission" date="2018-08" db="EMBL/GenBank/DDBJ databases">
        <title>A genome reference for cultivated species of the human gut microbiota.</title>
        <authorList>
            <person name="Zou Y."/>
            <person name="Xue W."/>
            <person name="Luo G."/>
        </authorList>
    </citation>
    <scope>NUCLEOTIDE SEQUENCE [LARGE SCALE GENOMIC DNA]</scope>
    <source>
        <strain evidence="2 3">AF38-2</strain>
    </source>
</reference>
<dbReference type="PANTHER" id="PTHR34585">
    <property type="match status" value="1"/>
</dbReference>
<gene>
    <name evidence="2" type="ORF">DW027_25375</name>
</gene>
<dbReference type="PANTHER" id="PTHR34585:SF22">
    <property type="entry name" value="HELIX-TURN-HELIX DOMAIN-CONTAINING PROTEIN"/>
    <property type="match status" value="1"/>
</dbReference>
<accession>A0A415K7F1</accession>
<dbReference type="GO" id="GO:0003677">
    <property type="term" value="F:DNA binding"/>
    <property type="evidence" value="ECO:0007669"/>
    <property type="project" value="UniProtKB-KW"/>
</dbReference>
<dbReference type="RefSeq" id="WP_118220178.1">
    <property type="nucleotide sequence ID" value="NZ_JAQEAW010000054.1"/>
</dbReference>
<dbReference type="SUPFAM" id="SSF46955">
    <property type="entry name" value="Putative DNA-binding domain"/>
    <property type="match status" value="1"/>
</dbReference>
<dbReference type="AlphaFoldDB" id="A0A415K7F1"/>
<comment type="caution">
    <text evidence="2">The sequence shown here is derived from an EMBL/GenBank/DDBJ whole genome shotgun (WGS) entry which is preliminary data.</text>
</comment>
<evidence type="ECO:0000259" key="1">
    <source>
        <dbReference type="Pfam" id="PF12728"/>
    </source>
</evidence>
<feature type="domain" description="Helix-turn-helix" evidence="1">
    <location>
        <begin position="40"/>
        <end position="88"/>
    </location>
</feature>
<dbReference type="InterPro" id="IPR041657">
    <property type="entry name" value="HTH_17"/>
</dbReference>
<sequence length="95" mass="11203">MEVISIEATTFEEMKQALSSIIRDIQTGRGIRQEERLTEWMDNQEACIMMDISPRKLLTLRSTGKIPYSRIDRKIYYRKKDIITYMEGLLQKGNN</sequence>
<protein>
    <submittedName>
        <fullName evidence="2">DNA-binding protein</fullName>
    </submittedName>
</protein>
<evidence type="ECO:0000313" key="3">
    <source>
        <dbReference type="Proteomes" id="UP000284495"/>
    </source>
</evidence>
<dbReference type="Proteomes" id="UP000284495">
    <property type="component" value="Unassembled WGS sequence"/>
</dbReference>
<name>A0A415K7F1_9BACE</name>
<dbReference type="EMBL" id="QROO01000053">
    <property type="protein sequence ID" value="RHL32214.1"/>
    <property type="molecule type" value="Genomic_DNA"/>
</dbReference>
<evidence type="ECO:0000313" key="2">
    <source>
        <dbReference type="EMBL" id="RHL32214.1"/>
    </source>
</evidence>
<organism evidence="2 3">
    <name type="scientific">Bacteroides xylanisolvens</name>
    <dbReference type="NCBI Taxonomy" id="371601"/>
    <lineage>
        <taxon>Bacteria</taxon>
        <taxon>Pseudomonadati</taxon>
        <taxon>Bacteroidota</taxon>
        <taxon>Bacteroidia</taxon>
        <taxon>Bacteroidales</taxon>
        <taxon>Bacteroidaceae</taxon>
        <taxon>Bacteroides</taxon>
    </lineage>
</organism>
<dbReference type="InterPro" id="IPR009061">
    <property type="entry name" value="DNA-bd_dom_put_sf"/>
</dbReference>
<proteinExistence type="predicted"/>